<dbReference type="EMBL" id="CM009301">
    <property type="protein sequence ID" value="PNT09984.2"/>
    <property type="molecule type" value="Genomic_DNA"/>
</dbReference>
<name>A0A2K1YAC4_POPTR</name>
<dbReference type="InParanoid" id="A0A2K1YAC4"/>
<organism evidence="1 2">
    <name type="scientific">Populus trichocarpa</name>
    <name type="common">Western balsam poplar</name>
    <name type="synonym">Populus balsamifera subsp. trichocarpa</name>
    <dbReference type="NCBI Taxonomy" id="3694"/>
    <lineage>
        <taxon>Eukaryota</taxon>
        <taxon>Viridiplantae</taxon>
        <taxon>Streptophyta</taxon>
        <taxon>Embryophyta</taxon>
        <taxon>Tracheophyta</taxon>
        <taxon>Spermatophyta</taxon>
        <taxon>Magnoliopsida</taxon>
        <taxon>eudicotyledons</taxon>
        <taxon>Gunneridae</taxon>
        <taxon>Pentapetalae</taxon>
        <taxon>rosids</taxon>
        <taxon>fabids</taxon>
        <taxon>Malpighiales</taxon>
        <taxon>Salicaceae</taxon>
        <taxon>Saliceae</taxon>
        <taxon>Populus</taxon>
    </lineage>
</organism>
<reference evidence="1 2" key="1">
    <citation type="journal article" date="2006" name="Science">
        <title>The genome of black cottonwood, Populus trichocarpa (Torr. &amp; Gray).</title>
        <authorList>
            <person name="Tuskan G.A."/>
            <person name="Difazio S."/>
            <person name="Jansson S."/>
            <person name="Bohlmann J."/>
            <person name="Grigoriev I."/>
            <person name="Hellsten U."/>
            <person name="Putnam N."/>
            <person name="Ralph S."/>
            <person name="Rombauts S."/>
            <person name="Salamov A."/>
            <person name="Schein J."/>
            <person name="Sterck L."/>
            <person name="Aerts A."/>
            <person name="Bhalerao R.R."/>
            <person name="Bhalerao R.P."/>
            <person name="Blaudez D."/>
            <person name="Boerjan W."/>
            <person name="Brun A."/>
            <person name="Brunner A."/>
            <person name="Busov V."/>
            <person name="Campbell M."/>
            <person name="Carlson J."/>
            <person name="Chalot M."/>
            <person name="Chapman J."/>
            <person name="Chen G.L."/>
            <person name="Cooper D."/>
            <person name="Coutinho P.M."/>
            <person name="Couturier J."/>
            <person name="Covert S."/>
            <person name="Cronk Q."/>
            <person name="Cunningham R."/>
            <person name="Davis J."/>
            <person name="Degroeve S."/>
            <person name="Dejardin A."/>
            <person name="Depamphilis C."/>
            <person name="Detter J."/>
            <person name="Dirks B."/>
            <person name="Dubchak I."/>
            <person name="Duplessis S."/>
            <person name="Ehlting J."/>
            <person name="Ellis B."/>
            <person name="Gendler K."/>
            <person name="Goodstein D."/>
            <person name="Gribskov M."/>
            <person name="Grimwood J."/>
            <person name="Groover A."/>
            <person name="Gunter L."/>
            <person name="Hamberger B."/>
            <person name="Heinze B."/>
            <person name="Helariutta Y."/>
            <person name="Henrissat B."/>
            <person name="Holligan D."/>
            <person name="Holt R."/>
            <person name="Huang W."/>
            <person name="Islam-Faridi N."/>
            <person name="Jones S."/>
            <person name="Jones-Rhoades M."/>
            <person name="Jorgensen R."/>
            <person name="Joshi C."/>
            <person name="Kangasjarvi J."/>
            <person name="Karlsson J."/>
            <person name="Kelleher C."/>
            <person name="Kirkpatrick R."/>
            <person name="Kirst M."/>
            <person name="Kohler A."/>
            <person name="Kalluri U."/>
            <person name="Larimer F."/>
            <person name="Leebens-Mack J."/>
            <person name="Leple J.C."/>
            <person name="Locascio P."/>
            <person name="Lou Y."/>
            <person name="Lucas S."/>
            <person name="Martin F."/>
            <person name="Montanini B."/>
            <person name="Napoli C."/>
            <person name="Nelson D.R."/>
            <person name="Nelson C."/>
            <person name="Nieminen K."/>
            <person name="Nilsson O."/>
            <person name="Pereda V."/>
            <person name="Peter G."/>
            <person name="Philippe R."/>
            <person name="Pilate G."/>
            <person name="Poliakov A."/>
            <person name="Razumovskaya J."/>
            <person name="Richardson P."/>
            <person name="Rinaldi C."/>
            <person name="Ritland K."/>
            <person name="Rouze P."/>
            <person name="Ryaboy D."/>
            <person name="Schmutz J."/>
            <person name="Schrader J."/>
            <person name="Segerman B."/>
            <person name="Shin H."/>
            <person name="Siddiqui A."/>
            <person name="Sterky F."/>
            <person name="Terry A."/>
            <person name="Tsai C.J."/>
            <person name="Uberbacher E."/>
            <person name="Unneberg P."/>
            <person name="Vahala J."/>
            <person name="Wall K."/>
            <person name="Wessler S."/>
            <person name="Yang G."/>
            <person name="Yin T."/>
            <person name="Douglas C."/>
            <person name="Marra M."/>
            <person name="Sandberg G."/>
            <person name="Van de Peer Y."/>
            <person name="Rokhsar D."/>
        </authorList>
    </citation>
    <scope>NUCLEOTIDE SEQUENCE [LARGE SCALE GENOMIC DNA]</scope>
    <source>
        <strain evidence="2">cv. Nisqually</strain>
    </source>
</reference>
<proteinExistence type="predicted"/>
<sequence>MAKQCCLSDVSKQMNLNIPSSLLRLTSYKVASVMQDIILFSWDNSCSAMDNTPRPFPLYNIFLVFLLF</sequence>
<accession>A0A2K1YAC4</accession>
<dbReference type="Proteomes" id="UP000006729">
    <property type="component" value="Chromosome 12"/>
</dbReference>
<protein>
    <submittedName>
        <fullName evidence="1">Uncharacterized protein</fullName>
    </submittedName>
</protein>
<gene>
    <name evidence="1" type="ORF">POPTR_012G075400</name>
</gene>
<dbReference type="AlphaFoldDB" id="A0A2K1YAC4"/>
<evidence type="ECO:0000313" key="2">
    <source>
        <dbReference type="Proteomes" id="UP000006729"/>
    </source>
</evidence>
<evidence type="ECO:0000313" key="1">
    <source>
        <dbReference type="EMBL" id="PNT09984.2"/>
    </source>
</evidence>
<keyword evidence="2" id="KW-1185">Reference proteome</keyword>